<name>A0A3G5ACJ5_9VIRU</name>
<dbReference type="InterPro" id="IPR037129">
    <property type="entry name" value="XPA_sf"/>
</dbReference>
<reference evidence="4" key="1">
    <citation type="submission" date="2018-10" db="EMBL/GenBank/DDBJ databases">
        <title>Hidden diversity of soil giant viruses.</title>
        <authorList>
            <person name="Schulz F."/>
            <person name="Alteio L."/>
            <person name="Goudeau D."/>
            <person name="Ryan E.M."/>
            <person name="Malmstrom R.R."/>
            <person name="Blanchard J."/>
            <person name="Woyke T."/>
        </authorList>
    </citation>
    <scope>NUCLEOTIDE SEQUENCE</scope>
    <source>
        <strain evidence="4">SAV1</strain>
    </source>
</reference>
<dbReference type="InterPro" id="IPR009061">
    <property type="entry name" value="DNA-bd_dom_put_sf"/>
</dbReference>
<feature type="region of interest" description="Disordered" evidence="3">
    <location>
        <begin position="1"/>
        <end position="24"/>
    </location>
</feature>
<dbReference type="SUPFAM" id="SSF46955">
    <property type="entry name" value="Putative DNA-binding domain"/>
    <property type="match status" value="1"/>
</dbReference>
<evidence type="ECO:0000256" key="2">
    <source>
        <dbReference type="SAM" id="Coils"/>
    </source>
</evidence>
<evidence type="ECO:0000256" key="3">
    <source>
        <dbReference type="SAM" id="MobiDB-lite"/>
    </source>
</evidence>
<organism evidence="4">
    <name type="scientific">Satyrvirus sp</name>
    <dbReference type="NCBI Taxonomy" id="2487771"/>
    <lineage>
        <taxon>Viruses</taxon>
        <taxon>Varidnaviria</taxon>
        <taxon>Bamfordvirae</taxon>
        <taxon>Nucleocytoviricota</taxon>
        <taxon>Megaviricetes</taxon>
        <taxon>Imitervirales</taxon>
        <taxon>Mimiviridae</taxon>
        <taxon>Megamimivirinae</taxon>
    </lineage>
</organism>
<evidence type="ECO:0000313" key="4">
    <source>
        <dbReference type="EMBL" id="AYV84936.1"/>
    </source>
</evidence>
<dbReference type="Gene3D" id="3.90.530.10">
    <property type="entry name" value="XPA C-terminal domain"/>
    <property type="match status" value="1"/>
</dbReference>
<feature type="coiled-coil region" evidence="2">
    <location>
        <begin position="126"/>
        <end position="180"/>
    </location>
</feature>
<keyword evidence="2" id="KW-0175">Coiled coil</keyword>
<gene>
    <name evidence="4" type="ORF">Satyrvirus1_22</name>
</gene>
<keyword evidence="1" id="KW-0862">Zinc</keyword>
<accession>A0A3G5ACJ5</accession>
<evidence type="ECO:0000256" key="1">
    <source>
        <dbReference type="ARBA" id="ARBA00022833"/>
    </source>
</evidence>
<sequence length="338" mass="40007">MTSDDSDTENSVSGSDSDEPGTIDVDEYEFDFDDFVTNPKKKVCILCHKNKRGLNVCNDCMYKLFITKTNAKKEYNLTDNDLSGLEYHERKNIYHGYTYLYFLKDIRMRAIEKRFGVSNPPIGAYRNCLEILLDESKQRKNKSKERSKKIMATRQENYEKKKLEKELAYAKRKNKLKKALIKADPKIGDIDTDIKCCREYLDGERDDLKQVVKQMRGYITRKNKLSKALKKKGLKIRDDSYYCKRYLKYKEFPLDEVVNMMEIMHFFATKTDYFALTKKYLQNQYDDAKNYGYWDGQKIILCENEKEKIKLEALKNYIKKNSTKSVPKCVIDKYMSKK</sequence>
<protein>
    <submittedName>
        <fullName evidence="4">Uncharacterized protein</fullName>
    </submittedName>
</protein>
<dbReference type="EMBL" id="MK072437">
    <property type="protein sequence ID" value="AYV84936.1"/>
    <property type="molecule type" value="Genomic_DNA"/>
</dbReference>
<dbReference type="CDD" id="cd21075">
    <property type="entry name" value="DBD_XPA-like"/>
    <property type="match status" value="1"/>
</dbReference>
<proteinExistence type="predicted"/>